<comment type="caution">
    <text evidence="2">The sequence shown here is derived from an EMBL/GenBank/DDBJ whole genome shotgun (WGS) entry which is preliminary data.</text>
</comment>
<dbReference type="PANTHER" id="PTHR44117">
    <property type="entry name" value="INTRAFLAGELLAR TRANSPORT PROTEIN 88 HOMOLOG"/>
    <property type="match status" value="1"/>
</dbReference>
<dbReference type="InterPro" id="IPR011990">
    <property type="entry name" value="TPR-like_helical_dom_sf"/>
</dbReference>
<organism evidence="2 3">
    <name type="scientific">Wuchereria bancrofti</name>
    <dbReference type="NCBI Taxonomy" id="6293"/>
    <lineage>
        <taxon>Eukaryota</taxon>
        <taxon>Metazoa</taxon>
        <taxon>Ecdysozoa</taxon>
        <taxon>Nematoda</taxon>
        <taxon>Chromadorea</taxon>
        <taxon>Rhabditida</taxon>
        <taxon>Spirurina</taxon>
        <taxon>Spiruromorpha</taxon>
        <taxon>Filarioidea</taxon>
        <taxon>Onchocercidae</taxon>
        <taxon>Wuchereria</taxon>
    </lineage>
</organism>
<gene>
    <name evidence="2" type="ORF">WUBG_13232</name>
</gene>
<dbReference type="SUPFAM" id="SSF48452">
    <property type="entry name" value="TPR-like"/>
    <property type="match status" value="1"/>
</dbReference>
<dbReference type="Pfam" id="PF00515">
    <property type="entry name" value="TPR_1"/>
    <property type="match status" value="1"/>
</dbReference>
<dbReference type="AlphaFoldDB" id="J9E140"/>
<dbReference type="GO" id="GO:0005814">
    <property type="term" value="C:centriole"/>
    <property type="evidence" value="ECO:0007669"/>
    <property type="project" value="TreeGrafter"/>
</dbReference>
<dbReference type="Pfam" id="PF13181">
    <property type="entry name" value="TPR_8"/>
    <property type="match status" value="1"/>
</dbReference>
<accession>J9E140</accession>
<evidence type="ECO:0000256" key="1">
    <source>
        <dbReference type="PROSITE-ProRule" id="PRU00339"/>
    </source>
</evidence>
<dbReference type="GO" id="GO:0042073">
    <property type="term" value="P:intraciliary transport"/>
    <property type="evidence" value="ECO:0007669"/>
    <property type="project" value="TreeGrafter"/>
</dbReference>
<dbReference type="SMART" id="SM00028">
    <property type="entry name" value="TPR"/>
    <property type="match status" value="2"/>
</dbReference>
<keyword evidence="1" id="KW-0802">TPR repeat</keyword>
<dbReference type="PANTHER" id="PTHR44117:SF1">
    <property type="entry name" value="INTRAFLAGELLAR TRANSPORT PROTEIN 88 HOMOLOG"/>
    <property type="match status" value="1"/>
</dbReference>
<dbReference type="GO" id="GO:1905515">
    <property type="term" value="P:non-motile cilium assembly"/>
    <property type="evidence" value="ECO:0007669"/>
    <property type="project" value="TreeGrafter"/>
</dbReference>
<dbReference type="GO" id="GO:0097730">
    <property type="term" value="C:non-motile cilium"/>
    <property type="evidence" value="ECO:0007669"/>
    <property type="project" value="TreeGrafter"/>
</dbReference>
<reference evidence="3" key="1">
    <citation type="submission" date="2012-08" db="EMBL/GenBank/DDBJ databases">
        <title>The Genome Sequence of Wuchereria bancrofti.</title>
        <authorList>
            <person name="Nutman T.B."/>
            <person name="Fink D.L."/>
            <person name="Russ C."/>
            <person name="Young S."/>
            <person name="Zeng Q."/>
            <person name="Koehrsen M."/>
            <person name="Alvarado L."/>
            <person name="Berlin A."/>
            <person name="Chapman S.B."/>
            <person name="Chen Z."/>
            <person name="Freedman E."/>
            <person name="Gellesch M."/>
            <person name="Goldberg J."/>
            <person name="Griggs A."/>
            <person name="Gujja S."/>
            <person name="Heilman E.R."/>
            <person name="Heiman D."/>
            <person name="Hepburn T."/>
            <person name="Howarth C."/>
            <person name="Jen D."/>
            <person name="Larson L."/>
            <person name="Lewis B."/>
            <person name="Mehta T."/>
            <person name="Park D."/>
            <person name="Pearson M."/>
            <person name="Roberts A."/>
            <person name="Saif S."/>
            <person name="Shea T."/>
            <person name="Shenoy N."/>
            <person name="Sisk P."/>
            <person name="Stolte C."/>
            <person name="Sykes S."/>
            <person name="Walk T."/>
            <person name="White J."/>
            <person name="Yandava C."/>
            <person name="Haas B."/>
            <person name="Henn M.R."/>
            <person name="Nusbaum C."/>
            <person name="Birren B."/>
        </authorList>
    </citation>
    <scope>NUCLEOTIDE SEQUENCE [LARGE SCALE GENOMIC DNA]</scope>
    <source>
        <strain evidence="3">NA</strain>
    </source>
</reference>
<sequence>MSFNNKEDKVAGAAANNLAVINLLQGAPKLEEAVQYSEQALSIDRYNANALVNRGNIFFILGDLDKAAQYYKEALSNEVSMTNKLL</sequence>
<feature type="non-terminal residue" evidence="2">
    <location>
        <position position="86"/>
    </location>
</feature>
<dbReference type="PROSITE" id="PS50005">
    <property type="entry name" value="TPR"/>
    <property type="match status" value="1"/>
</dbReference>
<proteinExistence type="predicted"/>
<dbReference type="InterPro" id="IPR019734">
    <property type="entry name" value="TPR_rpt"/>
</dbReference>
<feature type="repeat" description="TPR" evidence="1">
    <location>
        <begin position="48"/>
        <end position="81"/>
    </location>
</feature>
<evidence type="ECO:0000313" key="2">
    <source>
        <dbReference type="EMBL" id="EJW75858.1"/>
    </source>
</evidence>
<dbReference type="GO" id="GO:0019894">
    <property type="term" value="F:kinesin binding"/>
    <property type="evidence" value="ECO:0007669"/>
    <property type="project" value="TreeGrafter"/>
</dbReference>
<dbReference type="GO" id="GO:0036064">
    <property type="term" value="C:ciliary basal body"/>
    <property type="evidence" value="ECO:0007669"/>
    <property type="project" value="TreeGrafter"/>
</dbReference>
<dbReference type="GO" id="GO:0097546">
    <property type="term" value="C:ciliary base"/>
    <property type="evidence" value="ECO:0007669"/>
    <property type="project" value="TreeGrafter"/>
</dbReference>
<evidence type="ECO:0000313" key="3">
    <source>
        <dbReference type="Proteomes" id="UP000004810"/>
    </source>
</evidence>
<dbReference type="Proteomes" id="UP000004810">
    <property type="component" value="Unassembled WGS sequence"/>
</dbReference>
<dbReference type="Gene3D" id="1.25.40.10">
    <property type="entry name" value="Tetratricopeptide repeat domain"/>
    <property type="match status" value="1"/>
</dbReference>
<name>J9E140_WUCBA</name>
<dbReference type="EMBL" id="ADBV01009937">
    <property type="protein sequence ID" value="EJW75858.1"/>
    <property type="molecule type" value="Genomic_DNA"/>
</dbReference>
<protein>
    <submittedName>
        <fullName evidence="2">Uncharacterized protein</fullName>
    </submittedName>
</protein>